<feature type="domain" description="Alpha-D-phosphohexomutase alpha/beta/alpha" evidence="16">
    <location>
        <begin position="47"/>
        <end position="183"/>
    </location>
</feature>
<dbReference type="CDD" id="cd05799">
    <property type="entry name" value="PGM2"/>
    <property type="match status" value="1"/>
</dbReference>
<dbReference type="InterPro" id="IPR005841">
    <property type="entry name" value="Alpha-D-phosphohexomutase_SF"/>
</dbReference>
<name>A0A2K9EJD3_9FIRM</name>
<evidence type="ECO:0000313" key="21">
    <source>
        <dbReference type="Proteomes" id="UP000233534"/>
    </source>
</evidence>
<comment type="cofactor">
    <cofactor evidence="2">
        <name>Mg(2+)</name>
        <dbReference type="ChEBI" id="CHEBI:18420"/>
    </cofactor>
</comment>
<reference evidence="19 21" key="1">
    <citation type="submission" date="2017-12" db="EMBL/GenBank/DDBJ databases">
        <title>Complete genome sequence of Herbivorax saccincola GGR1, a novel Cellulosome-producing hydrolytic bacterium in a thermophilic biogas plant, established by Illumina and Nanopore MinION sequencing.</title>
        <authorList>
            <person name="Pechtl A."/>
            <person name="Ruckert C."/>
            <person name="Koeck D.E."/>
            <person name="Maus I."/>
            <person name="Winkler A."/>
            <person name="Kalinowski J."/>
            <person name="Puhler A."/>
            <person name="Schwarz W.W."/>
            <person name="Zverlov V.V."/>
            <person name="Schluter A."/>
            <person name="Liebl W."/>
        </authorList>
    </citation>
    <scope>NUCLEOTIDE SEQUENCE [LARGE SCALE GENOMIC DNA]</scope>
    <source>
        <strain evidence="19">GGR1</strain>
        <strain evidence="21">SR1</strain>
    </source>
</reference>
<evidence type="ECO:0000256" key="4">
    <source>
        <dbReference type="ARBA" id="ARBA00005189"/>
    </source>
</evidence>
<gene>
    <name evidence="19" type="primary">pgcA</name>
    <name evidence="20" type="ORF">B9R14_15120</name>
    <name evidence="19" type="ORF">HVS_10890</name>
</gene>
<dbReference type="PRINTS" id="PR00509">
    <property type="entry name" value="PGMPMM"/>
</dbReference>
<dbReference type="Pfam" id="PF02879">
    <property type="entry name" value="PGM_PMM_II"/>
    <property type="match status" value="1"/>
</dbReference>
<evidence type="ECO:0000313" key="20">
    <source>
        <dbReference type="EMBL" id="PQQ67961.1"/>
    </source>
</evidence>
<dbReference type="InterPro" id="IPR016055">
    <property type="entry name" value="A-D-PHexomutase_a/b/a-I/II/III"/>
</dbReference>
<dbReference type="InterPro" id="IPR036900">
    <property type="entry name" value="A-D-PHexomutase_C_sf"/>
</dbReference>
<dbReference type="SUPFAM" id="SSF53738">
    <property type="entry name" value="Phosphoglucomutase, first 3 domains"/>
    <property type="match status" value="3"/>
</dbReference>
<dbReference type="EMBL" id="NEMB01000003">
    <property type="protein sequence ID" value="PQQ67961.1"/>
    <property type="molecule type" value="Genomic_DNA"/>
</dbReference>
<keyword evidence="8 14" id="KW-0479">Metal-binding</keyword>
<dbReference type="GO" id="GO:0006166">
    <property type="term" value="P:purine ribonucleoside salvage"/>
    <property type="evidence" value="ECO:0007669"/>
    <property type="project" value="TreeGrafter"/>
</dbReference>
<keyword evidence="7" id="KW-0597">Phosphoprotein</keyword>
<dbReference type="Gene3D" id="3.40.120.10">
    <property type="entry name" value="Alpha-D-Glucose-1,6-Bisphosphate, subunit A, domain 3"/>
    <property type="match status" value="3"/>
</dbReference>
<evidence type="ECO:0000256" key="13">
    <source>
        <dbReference type="ARBA" id="ARBA00041467"/>
    </source>
</evidence>
<keyword evidence="10 19" id="KW-0413">Isomerase</keyword>
<proteinExistence type="inferred from homology"/>
<dbReference type="GO" id="GO:0000287">
    <property type="term" value="F:magnesium ion binding"/>
    <property type="evidence" value="ECO:0007669"/>
    <property type="project" value="InterPro"/>
</dbReference>
<evidence type="ECO:0000256" key="1">
    <source>
        <dbReference type="ARBA" id="ARBA00000443"/>
    </source>
</evidence>
<dbReference type="Pfam" id="PF02878">
    <property type="entry name" value="PGM_PMM_I"/>
    <property type="match status" value="1"/>
</dbReference>
<dbReference type="KEGG" id="hsc:HVS_10890"/>
<evidence type="ECO:0000256" key="2">
    <source>
        <dbReference type="ARBA" id="ARBA00001946"/>
    </source>
</evidence>
<dbReference type="EC" id="5.4.2.2" evidence="6"/>
<evidence type="ECO:0000256" key="3">
    <source>
        <dbReference type="ARBA" id="ARBA00005164"/>
    </source>
</evidence>
<feature type="domain" description="Alpha-D-phosphohexomutase alpha/beta/alpha" evidence="17">
    <location>
        <begin position="212"/>
        <end position="319"/>
    </location>
</feature>
<evidence type="ECO:0000313" key="22">
    <source>
        <dbReference type="Proteomes" id="UP000239720"/>
    </source>
</evidence>
<dbReference type="RefSeq" id="WP_101302199.1">
    <property type="nucleotide sequence ID" value="NZ_CP025197.1"/>
</dbReference>
<evidence type="ECO:0000259" key="16">
    <source>
        <dbReference type="Pfam" id="PF02878"/>
    </source>
</evidence>
<dbReference type="InterPro" id="IPR016066">
    <property type="entry name" value="A-D-PHexomutase_CS"/>
</dbReference>
<evidence type="ECO:0000256" key="7">
    <source>
        <dbReference type="ARBA" id="ARBA00022553"/>
    </source>
</evidence>
<dbReference type="EMBL" id="CP025197">
    <property type="protein sequence ID" value="AUG58073.1"/>
    <property type="molecule type" value="Genomic_DNA"/>
</dbReference>
<evidence type="ECO:0000256" key="5">
    <source>
        <dbReference type="ARBA" id="ARBA00010231"/>
    </source>
</evidence>
<dbReference type="SUPFAM" id="SSF55957">
    <property type="entry name" value="Phosphoglucomutase, C-terminal domain"/>
    <property type="match status" value="1"/>
</dbReference>
<organism evidence="19 21">
    <name type="scientific">Acetivibrio saccincola</name>
    <dbReference type="NCBI Taxonomy" id="1677857"/>
    <lineage>
        <taxon>Bacteria</taxon>
        <taxon>Bacillati</taxon>
        <taxon>Bacillota</taxon>
        <taxon>Clostridia</taxon>
        <taxon>Eubacteriales</taxon>
        <taxon>Oscillospiraceae</taxon>
        <taxon>Acetivibrio</taxon>
    </lineage>
</organism>
<dbReference type="InterPro" id="IPR005846">
    <property type="entry name" value="A-D-PHexomutase_a/b/a-III"/>
</dbReference>
<comment type="pathway">
    <text evidence="4">Lipid metabolism.</text>
</comment>
<evidence type="ECO:0000259" key="18">
    <source>
        <dbReference type="Pfam" id="PF02880"/>
    </source>
</evidence>
<evidence type="ECO:0000256" key="12">
    <source>
        <dbReference type="ARBA" id="ARBA00041398"/>
    </source>
</evidence>
<dbReference type="Pfam" id="PF00408">
    <property type="entry name" value="PGM_PMM_IV"/>
    <property type="match status" value="1"/>
</dbReference>
<feature type="domain" description="Alpha-D-phosphohexomutase C-terminal" evidence="15">
    <location>
        <begin position="510"/>
        <end position="556"/>
    </location>
</feature>
<dbReference type="InterPro" id="IPR005843">
    <property type="entry name" value="A-D-PHexomutase_C"/>
</dbReference>
<evidence type="ECO:0000256" key="11">
    <source>
        <dbReference type="ARBA" id="ARBA00039995"/>
    </source>
</evidence>
<feature type="domain" description="Alpha-D-phosphohexomutase alpha/beta/alpha" evidence="18">
    <location>
        <begin position="329"/>
        <end position="448"/>
    </location>
</feature>
<evidence type="ECO:0000313" key="19">
    <source>
        <dbReference type="EMBL" id="AUG58073.1"/>
    </source>
</evidence>
<comment type="catalytic activity">
    <reaction evidence="1">
        <text>alpha-D-glucose 1-phosphate = alpha-D-glucose 6-phosphate</text>
        <dbReference type="Rhea" id="RHEA:23536"/>
        <dbReference type="ChEBI" id="CHEBI:58225"/>
        <dbReference type="ChEBI" id="CHEBI:58601"/>
        <dbReference type="EC" id="5.4.2.2"/>
    </reaction>
</comment>
<evidence type="ECO:0000259" key="15">
    <source>
        <dbReference type="Pfam" id="PF00408"/>
    </source>
</evidence>
<keyword evidence="21" id="KW-1185">Reference proteome</keyword>
<dbReference type="Gene3D" id="3.30.310.50">
    <property type="entry name" value="Alpha-D-phosphohexomutase, C-terminal domain"/>
    <property type="match status" value="1"/>
</dbReference>
<comment type="pathway">
    <text evidence="3">Glycolipid metabolism; diglucosyl-diacylglycerol biosynthesis.</text>
</comment>
<evidence type="ECO:0000259" key="17">
    <source>
        <dbReference type="Pfam" id="PF02879"/>
    </source>
</evidence>
<evidence type="ECO:0000256" key="10">
    <source>
        <dbReference type="ARBA" id="ARBA00023235"/>
    </source>
</evidence>
<dbReference type="GO" id="GO:0004614">
    <property type="term" value="F:phosphoglucomutase activity"/>
    <property type="evidence" value="ECO:0007669"/>
    <property type="project" value="UniProtKB-EC"/>
</dbReference>
<comment type="similarity">
    <text evidence="5 14">Belongs to the phosphohexose mutase family.</text>
</comment>
<keyword evidence="9 14" id="KW-0460">Magnesium</keyword>
<accession>A0A2K9EJD3</accession>
<reference evidence="20 22" key="2">
    <citation type="journal article" date="2018" name="Syst. Appl. Microbiol.">
        <title>Characterization and high-quality draft genome sequence of Herbivorax saccincola A7, an anaerobic, alkaliphilic, thermophilic, cellulolytic, and xylanolytic bacterium.</title>
        <authorList>
            <person name="Aikawa S."/>
            <person name="Baramee S."/>
            <person name="Sermsathanaswadi J."/>
            <person name="Thianheng P."/>
            <person name="Tachaapaikoon C."/>
            <person name="Shikata A."/>
            <person name="Waeonukul R."/>
            <person name="Pason P."/>
            <person name="Ratanakhanokchai K."/>
            <person name="Kosugi A."/>
        </authorList>
    </citation>
    <scope>NUCLEOTIDE SEQUENCE [LARGE SCALE GENOMIC DNA]</scope>
    <source>
        <strain evidence="20 22">A7</strain>
    </source>
</reference>
<dbReference type="Proteomes" id="UP000239720">
    <property type="component" value="Unassembled WGS sequence"/>
</dbReference>
<dbReference type="GO" id="GO:0008973">
    <property type="term" value="F:phosphopentomutase activity"/>
    <property type="evidence" value="ECO:0007669"/>
    <property type="project" value="TreeGrafter"/>
</dbReference>
<protein>
    <recommendedName>
        <fullName evidence="11">Phosphoglucomutase</fullName>
        <ecNumber evidence="6">5.4.2.2</ecNumber>
    </recommendedName>
    <alternativeName>
        <fullName evidence="13">Alpha-phosphoglucomutase</fullName>
    </alternativeName>
    <alternativeName>
        <fullName evidence="12">Glucose phosphomutase</fullName>
    </alternativeName>
</protein>
<dbReference type="Pfam" id="PF02880">
    <property type="entry name" value="PGM_PMM_III"/>
    <property type="match status" value="1"/>
</dbReference>
<dbReference type="Proteomes" id="UP000233534">
    <property type="component" value="Chromosome"/>
</dbReference>
<evidence type="ECO:0000256" key="14">
    <source>
        <dbReference type="RuleBase" id="RU004326"/>
    </source>
</evidence>
<evidence type="ECO:0000256" key="6">
    <source>
        <dbReference type="ARBA" id="ARBA00012728"/>
    </source>
</evidence>
<dbReference type="OrthoDB" id="9806956at2"/>
<dbReference type="GO" id="GO:0005975">
    <property type="term" value="P:carbohydrate metabolic process"/>
    <property type="evidence" value="ECO:0007669"/>
    <property type="project" value="InterPro"/>
</dbReference>
<dbReference type="PANTHER" id="PTHR45745">
    <property type="entry name" value="PHOSPHOMANNOMUTASE 45A"/>
    <property type="match status" value="1"/>
</dbReference>
<dbReference type="AlphaFoldDB" id="A0A2K9EJD3"/>
<evidence type="ECO:0000256" key="8">
    <source>
        <dbReference type="ARBA" id="ARBA00022723"/>
    </source>
</evidence>
<dbReference type="InterPro" id="IPR005845">
    <property type="entry name" value="A-D-PHexomutase_a/b/a-II"/>
</dbReference>
<sequence>MRDSAKINEIYKFWIESDYFDQETKEELLAIKDNPEEIEERFYKDLEFGTGGLRGIIGAGTNRINIYTIRKASQGLANYAKDLGGEDKGIVIAYDSRYKSSEFAMEAAKVFAGNGIKVYLFDELRPTPELSFAVRYLKAAGGIVITASHNPKEYNGYKVYSEDGGQLAVEGANKVFSYIEEIKDITKVNIMDEKEAIKEGLIKIIGKEVDDAYINSLKTLCVNAQLAKETGKDFKIIYTPLHGAGNKLVRRVLDEIGFKKVLIVKEQELPDPQFSTVKYPNPEEIDAFELAIEMAKKENVDMIFGTDPDADRVGVIVRNKDGEYVPLTGNQVGCLMLEYILSQKKEKGELPENAFVVKTIVTTELAKEIAKHYGVELIEVLTGFKFIGEKIKQLDEYGDKKFIFGFEESYGYLAGTFVRDKDAVLASMLIAEMAAYYKSRDMSLYEGLLEVLDKYGYTLEGIKYFTLKGKEGLERINSAMQKLREEKVTEFGKYKALAVRDYEVGERVEVESGVSEKILLPQSNVLYYEMEDNAWFCIRPSGTEPKIKVYFGVTGSSMDESKEKLEDLQNDVLSVIEKMLFVPCC</sequence>
<evidence type="ECO:0000256" key="9">
    <source>
        <dbReference type="ARBA" id="ARBA00022842"/>
    </source>
</evidence>
<dbReference type="InterPro" id="IPR005844">
    <property type="entry name" value="A-D-PHexomutase_a/b/a-I"/>
</dbReference>
<dbReference type="PROSITE" id="PS00710">
    <property type="entry name" value="PGM_PMM"/>
    <property type="match status" value="1"/>
</dbReference>
<dbReference type="PANTHER" id="PTHR45745:SF1">
    <property type="entry name" value="PHOSPHOGLUCOMUTASE 2B-RELATED"/>
    <property type="match status" value="1"/>
</dbReference>